<keyword evidence="12" id="KW-0902">Two-component regulatory system</keyword>
<dbReference type="FunFam" id="3.30.565.10:FF:000006">
    <property type="entry name" value="Sensor histidine kinase WalK"/>
    <property type="match status" value="1"/>
</dbReference>
<comment type="subcellular location">
    <subcellularLocation>
        <location evidence="2">Cell membrane</location>
        <topology evidence="2">Multi-pass membrane protein</topology>
    </subcellularLocation>
</comment>
<evidence type="ECO:0000313" key="20">
    <source>
        <dbReference type="EMBL" id="RWR13516.1"/>
    </source>
</evidence>
<dbReference type="AlphaFoldDB" id="A0A443IZE8"/>
<organism evidence="20 21">
    <name type="scientific">Siminovitchia fortis</name>
    <dbReference type="NCBI Taxonomy" id="254758"/>
    <lineage>
        <taxon>Bacteria</taxon>
        <taxon>Bacillati</taxon>
        <taxon>Bacillota</taxon>
        <taxon>Bacilli</taxon>
        <taxon>Bacillales</taxon>
        <taxon>Bacillaceae</taxon>
        <taxon>Siminovitchia</taxon>
    </lineage>
</organism>
<reference evidence="20" key="1">
    <citation type="submission" date="2018-12" db="EMBL/GenBank/DDBJ databases">
        <authorList>
            <person name="Sun L."/>
            <person name="Chen Z."/>
        </authorList>
    </citation>
    <scope>NUCLEOTIDE SEQUENCE [LARGE SCALE GENOMIC DNA]</scope>
    <source>
        <strain evidence="20">DSM 16012</strain>
    </source>
</reference>
<dbReference type="FunFam" id="1.10.287.130:FF:000001">
    <property type="entry name" value="Two-component sensor histidine kinase"/>
    <property type="match status" value="1"/>
</dbReference>
<evidence type="ECO:0000256" key="12">
    <source>
        <dbReference type="ARBA" id="ARBA00023012"/>
    </source>
</evidence>
<comment type="catalytic activity">
    <reaction evidence="1">
        <text>ATP + protein L-histidine = ADP + protein N-phospho-L-histidine.</text>
        <dbReference type="EC" id="2.7.13.3"/>
    </reaction>
</comment>
<keyword evidence="11 17" id="KW-1133">Transmembrane helix</keyword>
<keyword evidence="6" id="KW-0808">Transferase</keyword>
<name>A0A443IZE8_9BACI</name>
<dbReference type="Proteomes" id="UP000273811">
    <property type="component" value="Unassembled WGS sequence"/>
</dbReference>
<evidence type="ECO:0000256" key="5">
    <source>
        <dbReference type="ARBA" id="ARBA00022553"/>
    </source>
</evidence>
<feature type="transmembrane region" description="Helical" evidence="17">
    <location>
        <begin position="161"/>
        <end position="184"/>
    </location>
</feature>
<dbReference type="InterPro" id="IPR050398">
    <property type="entry name" value="HssS/ArlS-like"/>
</dbReference>
<keyword evidence="8" id="KW-0547">Nucleotide-binding</keyword>
<dbReference type="SUPFAM" id="SSF55874">
    <property type="entry name" value="ATPase domain of HSP90 chaperone/DNA topoisomerase II/histidine kinase"/>
    <property type="match status" value="1"/>
</dbReference>
<dbReference type="GO" id="GO:0000155">
    <property type="term" value="F:phosphorelay sensor kinase activity"/>
    <property type="evidence" value="ECO:0007669"/>
    <property type="project" value="InterPro"/>
</dbReference>
<dbReference type="InterPro" id="IPR003660">
    <property type="entry name" value="HAMP_dom"/>
</dbReference>
<evidence type="ECO:0000259" key="18">
    <source>
        <dbReference type="PROSITE" id="PS50109"/>
    </source>
</evidence>
<feature type="domain" description="Histidine kinase" evidence="18">
    <location>
        <begin position="245"/>
        <end position="460"/>
    </location>
</feature>
<dbReference type="EMBL" id="QYTU02000006">
    <property type="protein sequence ID" value="RWR13516.1"/>
    <property type="molecule type" value="Genomic_DNA"/>
</dbReference>
<comment type="caution">
    <text evidence="20">The sequence shown here is derived from an EMBL/GenBank/DDBJ whole genome shotgun (WGS) entry which is preliminary data.</text>
</comment>
<evidence type="ECO:0000256" key="10">
    <source>
        <dbReference type="ARBA" id="ARBA00022840"/>
    </source>
</evidence>
<dbReference type="Gene3D" id="3.30.565.10">
    <property type="entry name" value="Histidine kinase-like ATPase, C-terminal domain"/>
    <property type="match status" value="1"/>
</dbReference>
<evidence type="ECO:0000256" key="9">
    <source>
        <dbReference type="ARBA" id="ARBA00022777"/>
    </source>
</evidence>
<dbReference type="SMART" id="SM00388">
    <property type="entry name" value="HisKA"/>
    <property type="match status" value="1"/>
</dbReference>
<accession>A0A443IZE8</accession>
<feature type="domain" description="HAMP" evidence="19">
    <location>
        <begin position="185"/>
        <end position="237"/>
    </location>
</feature>
<keyword evidence="21" id="KW-1185">Reference proteome</keyword>
<evidence type="ECO:0000256" key="16">
    <source>
        <dbReference type="ARBA" id="ARBA00040841"/>
    </source>
</evidence>
<dbReference type="InterPro" id="IPR003661">
    <property type="entry name" value="HisK_dim/P_dom"/>
</dbReference>
<evidence type="ECO:0000256" key="6">
    <source>
        <dbReference type="ARBA" id="ARBA00022679"/>
    </source>
</evidence>
<dbReference type="PANTHER" id="PTHR45528:SF11">
    <property type="entry name" value="HISTIDINE KINASE"/>
    <property type="match status" value="1"/>
</dbReference>
<protein>
    <recommendedName>
        <fullName evidence="16">Heme sensor protein HssS</fullName>
        <ecNumber evidence="3">2.7.13.3</ecNumber>
    </recommendedName>
</protein>
<evidence type="ECO:0000256" key="13">
    <source>
        <dbReference type="ARBA" id="ARBA00023026"/>
    </source>
</evidence>
<dbReference type="CDD" id="cd00075">
    <property type="entry name" value="HATPase"/>
    <property type="match status" value="1"/>
</dbReference>
<dbReference type="InterPro" id="IPR036890">
    <property type="entry name" value="HATPase_C_sf"/>
</dbReference>
<dbReference type="PROSITE" id="PS50109">
    <property type="entry name" value="HIS_KIN"/>
    <property type="match status" value="1"/>
</dbReference>
<dbReference type="Gene3D" id="6.10.340.10">
    <property type="match status" value="1"/>
</dbReference>
<sequence length="463" mass="52531">MKSLYSKFVVFTLGTMIMSGLIAFLAVNTYYHQQLKGKNDEKNMKIALSLASFIESEKNLDLEDFLQTQSATGYKIYVVNEKDETQQYGAPFRLKNLSQNAVNQVLDGRAYHGMRDFPTETFVTGFFSDELANTVGVPFRHNGTGYALFLRPDIKFLFTEVHYLLGGMVIIMAIISVLVMLTVAKMLIDPITKLTEAAIKVGEEQFSPELNIDRRDEIGQLAQSFRNMTERLSENDRIRKEFISDVSHDFQSPLLNIKGYAELLTKSDLPESERQNYAEVIQSETERLSSLTKQLMLLTSLDQLVSPLRKKTFRLDEQIKEVTLRYRWLLEEKEMSLSMDLDETEILGDPAFLEKVWENLLSNALKYTEAGGSIDITLTKKDDGVTVAYCDSGIGIEEDHMGRIFDRFYRADESRTKQISGTGLGLSIVHQVVNLHGGSIDVQRNKGEGMTFIVKLPISNNRN</sequence>
<dbReference type="OrthoDB" id="9813151at2"/>
<evidence type="ECO:0000256" key="11">
    <source>
        <dbReference type="ARBA" id="ARBA00022989"/>
    </source>
</evidence>
<dbReference type="PANTHER" id="PTHR45528">
    <property type="entry name" value="SENSOR HISTIDINE KINASE CPXA"/>
    <property type="match status" value="1"/>
</dbReference>
<dbReference type="SUPFAM" id="SSF158472">
    <property type="entry name" value="HAMP domain-like"/>
    <property type="match status" value="1"/>
</dbReference>
<dbReference type="Pfam" id="PF02518">
    <property type="entry name" value="HATPase_c"/>
    <property type="match status" value="1"/>
</dbReference>
<evidence type="ECO:0000256" key="14">
    <source>
        <dbReference type="ARBA" id="ARBA00023136"/>
    </source>
</evidence>
<keyword evidence="13" id="KW-0843">Virulence</keyword>
<evidence type="ECO:0000256" key="7">
    <source>
        <dbReference type="ARBA" id="ARBA00022692"/>
    </source>
</evidence>
<evidence type="ECO:0000256" key="1">
    <source>
        <dbReference type="ARBA" id="ARBA00000085"/>
    </source>
</evidence>
<evidence type="ECO:0000256" key="8">
    <source>
        <dbReference type="ARBA" id="ARBA00022741"/>
    </source>
</evidence>
<dbReference type="InterPro" id="IPR005467">
    <property type="entry name" value="His_kinase_dom"/>
</dbReference>
<dbReference type="InterPro" id="IPR003594">
    <property type="entry name" value="HATPase_dom"/>
</dbReference>
<keyword evidence="5" id="KW-0597">Phosphoprotein</keyword>
<dbReference type="CDD" id="cd00082">
    <property type="entry name" value="HisKA"/>
    <property type="match status" value="1"/>
</dbReference>
<evidence type="ECO:0000256" key="2">
    <source>
        <dbReference type="ARBA" id="ARBA00004651"/>
    </source>
</evidence>
<dbReference type="Pfam" id="PF00512">
    <property type="entry name" value="HisKA"/>
    <property type="match status" value="1"/>
</dbReference>
<dbReference type="SUPFAM" id="SSF47384">
    <property type="entry name" value="Homodimeric domain of signal transducing histidine kinase"/>
    <property type="match status" value="1"/>
</dbReference>
<dbReference type="InterPro" id="IPR036097">
    <property type="entry name" value="HisK_dim/P_sf"/>
</dbReference>
<evidence type="ECO:0000259" key="19">
    <source>
        <dbReference type="PROSITE" id="PS50885"/>
    </source>
</evidence>
<dbReference type="SMART" id="SM00387">
    <property type="entry name" value="HATPase_c"/>
    <property type="match status" value="1"/>
</dbReference>
<evidence type="ECO:0000256" key="15">
    <source>
        <dbReference type="ARBA" id="ARBA00037219"/>
    </source>
</evidence>
<dbReference type="RefSeq" id="WP_120070802.1">
    <property type="nucleotide sequence ID" value="NZ_CP126113.1"/>
</dbReference>
<feature type="transmembrane region" description="Helical" evidence="17">
    <location>
        <begin position="6"/>
        <end position="31"/>
    </location>
</feature>
<dbReference type="GO" id="GO:0005524">
    <property type="term" value="F:ATP binding"/>
    <property type="evidence" value="ECO:0007669"/>
    <property type="project" value="UniProtKB-KW"/>
</dbReference>
<dbReference type="PRINTS" id="PR00344">
    <property type="entry name" value="BCTRLSENSOR"/>
</dbReference>
<evidence type="ECO:0000256" key="4">
    <source>
        <dbReference type="ARBA" id="ARBA00022475"/>
    </source>
</evidence>
<evidence type="ECO:0000313" key="21">
    <source>
        <dbReference type="Proteomes" id="UP000273811"/>
    </source>
</evidence>
<evidence type="ECO:0000256" key="17">
    <source>
        <dbReference type="SAM" id="Phobius"/>
    </source>
</evidence>
<keyword evidence="9 20" id="KW-0418">Kinase</keyword>
<dbReference type="CDD" id="cd06225">
    <property type="entry name" value="HAMP"/>
    <property type="match status" value="1"/>
</dbReference>
<evidence type="ECO:0000256" key="3">
    <source>
        <dbReference type="ARBA" id="ARBA00012438"/>
    </source>
</evidence>
<dbReference type="PROSITE" id="PS50885">
    <property type="entry name" value="HAMP"/>
    <property type="match status" value="1"/>
</dbReference>
<dbReference type="EC" id="2.7.13.3" evidence="3"/>
<keyword evidence="7 17" id="KW-0812">Transmembrane</keyword>
<dbReference type="Gene3D" id="1.10.287.130">
    <property type="match status" value="1"/>
</dbReference>
<dbReference type="InterPro" id="IPR004358">
    <property type="entry name" value="Sig_transdc_His_kin-like_C"/>
</dbReference>
<proteinExistence type="predicted"/>
<dbReference type="Pfam" id="PF00672">
    <property type="entry name" value="HAMP"/>
    <property type="match status" value="1"/>
</dbReference>
<keyword evidence="10" id="KW-0067">ATP-binding</keyword>
<keyword evidence="4" id="KW-1003">Cell membrane</keyword>
<dbReference type="SMART" id="SM00304">
    <property type="entry name" value="HAMP"/>
    <property type="match status" value="1"/>
</dbReference>
<comment type="function">
    <text evidence="15">Member of the two-component regulatory system HssS/HssR involved in intracellular heme homeostasis and tempering of staphylococcal virulence. HssS functions as a heme sensor histidine kinase which is autophosphorylated at a histidine residue and transfers its phosphate group to an aspartate residue of HssR. HssR/HssS activates the expression of hrtAB, an efflux pump, in response to extracellular heme, hemin, hemoglobin or blood.</text>
</comment>
<dbReference type="GO" id="GO:0005886">
    <property type="term" value="C:plasma membrane"/>
    <property type="evidence" value="ECO:0007669"/>
    <property type="project" value="UniProtKB-SubCell"/>
</dbReference>
<keyword evidence="14 17" id="KW-0472">Membrane</keyword>
<gene>
    <name evidence="20" type="ORF">D4N35_004785</name>
</gene>